<dbReference type="GO" id="GO:0006950">
    <property type="term" value="P:response to stress"/>
    <property type="evidence" value="ECO:0007669"/>
    <property type="project" value="TreeGrafter"/>
</dbReference>
<protein>
    <recommendedName>
        <fullName evidence="4">HTH marR-type domain-containing protein</fullName>
    </recommendedName>
</protein>
<dbReference type="Pfam" id="PF01047">
    <property type="entry name" value="MarR"/>
    <property type="match status" value="1"/>
</dbReference>
<keyword evidence="2" id="KW-0238">DNA-binding</keyword>
<evidence type="ECO:0000256" key="3">
    <source>
        <dbReference type="ARBA" id="ARBA00023163"/>
    </source>
</evidence>
<proteinExistence type="predicted"/>
<gene>
    <name evidence="5" type="ORF">TPL01_11220</name>
</gene>
<dbReference type="Proteomes" id="UP000321337">
    <property type="component" value="Unassembled WGS sequence"/>
</dbReference>
<accession>A0A512L684</accession>
<reference evidence="5 6" key="1">
    <citation type="submission" date="2019-07" db="EMBL/GenBank/DDBJ databases">
        <title>Whole genome shotgun sequence of Thiobacillus plumbophilus NBRC 107929.</title>
        <authorList>
            <person name="Hosoyama A."/>
            <person name="Uohara A."/>
            <person name="Ohji S."/>
            <person name="Ichikawa N."/>
        </authorList>
    </citation>
    <scope>NUCLEOTIDE SEQUENCE [LARGE SCALE GENOMIC DNA]</scope>
    <source>
        <strain evidence="5 6">NBRC 107929</strain>
    </source>
</reference>
<dbReference type="OrthoDB" id="9787636at2"/>
<feature type="domain" description="HTH marR-type" evidence="4">
    <location>
        <begin position="4"/>
        <end position="136"/>
    </location>
</feature>
<keyword evidence="1" id="KW-0805">Transcription regulation</keyword>
<dbReference type="GO" id="GO:0003700">
    <property type="term" value="F:DNA-binding transcription factor activity"/>
    <property type="evidence" value="ECO:0007669"/>
    <property type="project" value="InterPro"/>
</dbReference>
<dbReference type="PANTHER" id="PTHR33164">
    <property type="entry name" value="TRANSCRIPTIONAL REGULATOR, MARR FAMILY"/>
    <property type="match status" value="1"/>
</dbReference>
<sequence length="174" mass="19805">MDRLRRFGFLLAEVSRRYVRRFEQRAQEMSLTLPTCKVLASLERHEGISQSKLAELTSIEPMAMVRILDRMEADGSVERRPDPVDRRARSLYLTPKSKPTLDEIWRLAALTRAEAFAGISQSERNVFLGVLERLEKNLRQLEDLPVEAALAVAASVSAPNLVSGKRRSRRLTTE</sequence>
<dbReference type="InterPro" id="IPR039422">
    <property type="entry name" value="MarR/SlyA-like"/>
</dbReference>
<evidence type="ECO:0000313" key="5">
    <source>
        <dbReference type="EMBL" id="GEP29984.1"/>
    </source>
</evidence>
<evidence type="ECO:0000256" key="2">
    <source>
        <dbReference type="ARBA" id="ARBA00023125"/>
    </source>
</evidence>
<dbReference type="AlphaFoldDB" id="A0A512L684"/>
<evidence type="ECO:0000259" key="4">
    <source>
        <dbReference type="PROSITE" id="PS50995"/>
    </source>
</evidence>
<dbReference type="PRINTS" id="PR00598">
    <property type="entry name" value="HTHMARR"/>
</dbReference>
<dbReference type="EMBL" id="BKAD01000010">
    <property type="protein sequence ID" value="GEP29984.1"/>
    <property type="molecule type" value="Genomic_DNA"/>
</dbReference>
<dbReference type="GO" id="GO:0003677">
    <property type="term" value="F:DNA binding"/>
    <property type="evidence" value="ECO:0007669"/>
    <property type="project" value="UniProtKB-KW"/>
</dbReference>
<organism evidence="5 6">
    <name type="scientific">Sulfuriferula plumbiphila</name>
    <dbReference type="NCBI Taxonomy" id="171865"/>
    <lineage>
        <taxon>Bacteria</taxon>
        <taxon>Pseudomonadati</taxon>
        <taxon>Pseudomonadota</taxon>
        <taxon>Betaproteobacteria</taxon>
        <taxon>Nitrosomonadales</taxon>
        <taxon>Sulfuricellaceae</taxon>
        <taxon>Sulfuriferula</taxon>
    </lineage>
</organism>
<dbReference type="SMART" id="SM00347">
    <property type="entry name" value="HTH_MARR"/>
    <property type="match status" value="1"/>
</dbReference>
<dbReference type="InterPro" id="IPR000835">
    <property type="entry name" value="HTH_MarR-typ"/>
</dbReference>
<dbReference type="SUPFAM" id="SSF46785">
    <property type="entry name" value="Winged helix' DNA-binding domain"/>
    <property type="match status" value="1"/>
</dbReference>
<keyword evidence="3" id="KW-0804">Transcription</keyword>
<evidence type="ECO:0000313" key="6">
    <source>
        <dbReference type="Proteomes" id="UP000321337"/>
    </source>
</evidence>
<dbReference type="PANTHER" id="PTHR33164:SF64">
    <property type="entry name" value="TRANSCRIPTIONAL REGULATOR SLYA"/>
    <property type="match status" value="1"/>
</dbReference>
<dbReference type="PROSITE" id="PS50995">
    <property type="entry name" value="HTH_MARR_2"/>
    <property type="match status" value="1"/>
</dbReference>
<evidence type="ECO:0000256" key="1">
    <source>
        <dbReference type="ARBA" id="ARBA00023015"/>
    </source>
</evidence>
<keyword evidence="6" id="KW-1185">Reference proteome</keyword>
<dbReference type="InterPro" id="IPR036390">
    <property type="entry name" value="WH_DNA-bd_sf"/>
</dbReference>
<dbReference type="RefSeq" id="WP_147071626.1">
    <property type="nucleotide sequence ID" value="NZ_AP021884.1"/>
</dbReference>
<comment type="caution">
    <text evidence="5">The sequence shown here is derived from an EMBL/GenBank/DDBJ whole genome shotgun (WGS) entry which is preliminary data.</text>
</comment>
<dbReference type="InterPro" id="IPR036388">
    <property type="entry name" value="WH-like_DNA-bd_sf"/>
</dbReference>
<dbReference type="Gene3D" id="1.10.10.10">
    <property type="entry name" value="Winged helix-like DNA-binding domain superfamily/Winged helix DNA-binding domain"/>
    <property type="match status" value="1"/>
</dbReference>
<name>A0A512L684_9PROT</name>